<keyword evidence="3" id="KW-1185">Reference proteome</keyword>
<feature type="compositionally biased region" description="Basic and acidic residues" evidence="1">
    <location>
        <begin position="361"/>
        <end position="384"/>
    </location>
</feature>
<dbReference type="eggNOG" id="ENOG502RS2E">
    <property type="taxonomic scope" value="Eukaryota"/>
</dbReference>
<dbReference type="OrthoDB" id="3895385at2759"/>
<feature type="region of interest" description="Disordered" evidence="1">
    <location>
        <begin position="27"/>
        <end position="54"/>
    </location>
</feature>
<proteinExistence type="predicted"/>
<evidence type="ECO:0000313" key="2">
    <source>
        <dbReference type="EMBL" id="EME47855.1"/>
    </source>
</evidence>
<feature type="compositionally biased region" description="Basic and acidic residues" evidence="1">
    <location>
        <begin position="218"/>
        <end position="233"/>
    </location>
</feature>
<reference evidence="2 3" key="2">
    <citation type="journal article" date="2012" name="PLoS Pathog.">
        <title>Diverse lifestyles and strategies of plant pathogenesis encoded in the genomes of eighteen Dothideomycetes fungi.</title>
        <authorList>
            <person name="Ohm R.A."/>
            <person name="Feau N."/>
            <person name="Henrissat B."/>
            <person name="Schoch C.L."/>
            <person name="Horwitz B.A."/>
            <person name="Barry K.W."/>
            <person name="Condon B.J."/>
            <person name="Copeland A.C."/>
            <person name="Dhillon B."/>
            <person name="Glaser F."/>
            <person name="Hesse C.N."/>
            <person name="Kosti I."/>
            <person name="LaButti K."/>
            <person name="Lindquist E.A."/>
            <person name="Lucas S."/>
            <person name="Salamov A.A."/>
            <person name="Bradshaw R.E."/>
            <person name="Ciuffetti L."/>
            <person name="Hamelin R.C."/>
            <person name="Kema G.H.J."/>
            <person name="Lawrence C."/>
            <person name="Scott J.A."/>
            <person name="Spatafora J.W."/>
            <person name="Turgeon B.G."/>
            <person name="de Wit P.J.G.M."/>
            <person name="Zhong S."/>
            <person name="Goodwin S.B."/>
            <person name="Grigoriev I.V."/>
        </authorList>
    </citation>
    <scope>NUCLEOTIDE SEQUENCE [LARGE SCALE GENOMIC DNA]</scope>
    <source>
        <strain evidence="3">NZE10 / CBS 128990</strain>
    </source>
</reference>
<reference evidence="3" key="1">
    <citation type="journal article" date="2012" name="PLoS Genet.">
        <title>The genomes of the fungal plant pathogens Cladosporium fulvum and Dothistroma septosporum reveal adaptation to different hosts and lifestyles but also signatures of common ancestry.</title>
        <authorList>
            <person name="de Wit P.J.G.M."/>
            <person name="van der Burgt A."/>
            <person name="Oekmen B."/>
            <person name="Stergiopoulos I."/>
            <person name="Abd-Elsalam K.A."/>
            <person name="Aerts A.L."/>
            <person name="Bahkali A.H."/>
            <person name="Beenen H.G."/>
            <person name="Chettri P."/>
            <person name="Cox M.P."/>
            <person name="Datema E."/>
            <person name="de Vries R.P."/>
            <person name="Dhillon B."/>
            <person name="Ganley A.R."/>
            <person name="Griffiths S.A."/>
            <person name="Guo Y."/>
            <person name="Hamelin R.C."/>
            <person name="Henrissat B."/>
            <person name="Kabir M.S."/>
            <person name="Jashni M.K."/>
            <person name="Kema G."/>
            <person name="Klaubauf S."/>
            <person name="Lapidus A."/>
            <person name="Levasseur A."/>
            <person name="Lindquist E."/>
            <person name="Mehrabi R."/>
            <person name="Ohm R.A."/>
            <person name="Owen T.J."/>
            <person name="Salamov A."/>
            <person name="Schwelm A."/>
            <person name="Schijlen E."/>
            <person name="Sun H."/>
            <person name="van den Burg H.A."/>
            <person name="van Ham R.C.H.J."/>
            <person name="Zhang S."/>
            <person name="Goodwin S.B."/>
            <person name="Grigoriev I.V."/>
            <person name="Collemare J."/>
            <person name="Bradshaw R.E."/>
        </authorList>
    </citation>
    <scope>NUCLEOTIDE SEQUENCE [LARGE SCALE GENOMIC DNA]</scope>
    <source>
        <strain evidence="3">NZE10 / CBS 128990</strain>
    </source>
</reference>
<dbReference type="Proteomes" id="UP000016933">
    <property type="component" value="Unassembled WGS sequence"/>
</dbReference>
<feature type="compositionally biased region" description="Pro residues" evidence="1">
    <location>
        <begin position="292"/>
        <end position="302"/>
    </location>
</feature>
<feature type="compositionally biased region" description="Basic and acidic residues" evidence="1">
    <location>
        <begin position="404"/>
        <end position="419"/>
    </location>
</feature>
<feature type="compositionally biased region" description="Basic and acidic residues" evidence="1">
    <location>
        <begin position="499"/>
        <end position="514"/>
    </location>
</feature>
<sequence length="596" mass="68960">MNQPPRAPMPPASGFLAHNDPLIRFDVGGLSDDDPFSRGSDRINNGAKKANKNDKNKQYVPIEVDYEGFMLEKLVARPGEKSSWARVGRRPLPFSNEKFADISRKVREDTRTGPMTTFAKLTADQQGVITRLIEARQLEENNKNVQWILECVRRYTQAESTWRRTNIVLKKLLIILKRQDRNISKSGHKLTVAGRPTSYQNTEIIDLNEPTQKVKGQHKIDKQKYGSLDHDDIMTMPVGELPDPFASPGMGGDLPIPPPPPPRQDHHRQDFGPLPAPPPGSVPIPLDHWQPQPQPQPQPPPRYNHHYSHQDQPQHMHHHGPAQFDGHPFQPMPPFNVPGAFEVPPDFEPPRRDSQYQTRNHTPDHRRSRSREAKRDSRVERKVDNLGDRLEQVIDKVDQWNFRDDRSSSEDSYRGHDYWSARPESTPPSSPPLSPREPNGTLGKKSYYHDSAYPRQQHRRNNNDAMIEPHSSRNRDRRMSFTEDRRRRESFSGNSRRPRAIEYSREPRDGRPVLRENTFNDYPNAPVAERVRQRTLPQYPTEDYDFADYGPGRERGGLQSERGRSRRDSAWASEGGKYYFDRRERVGGARRQPKYF</sequence>
<feature type="compositionally biased region" description="Basic and acidic residues" evidence="1">
    <location>
        <begin position="470"/>
        <end position="490"/>
    </location>
</feature>
<protein>
    <submittedName>
        <fullName evidence="2">Uncharacterized protein</fullName>
    </submittedName>
</protein>
<accession>N1PZN2</accession>
<feature type="compositionally biased region" description="Basic and acidic residues" evidence="1">
    <location>
        <begin position="551"/>
        <end position="569"/>
    </location>
</feature>
<evidence type="ECO:0000256" key="1">
    <source>
        <dbReference type="SAM" id="MobiDB-lite"/>
    </source>
</evidence>
<dbReference type="HOGENOM" id="CLU_457839_0_0_1"/>
<dbReference type="OMA" id="DSAYPRQ"/>
<evidence type="ECO:0000313" key="3">
    <source>
        <dbReference type="Proteomes" id="UP000016933"/>
    </source>
</evidence>
<gene>
    <name evidence="2" type="ORF">DOTSEDRAFT_69697</name>
</gene>
<dbReference type="EMBL" id="KB446536">
    <property type="protein sequence ID" value="EME47855.1"/>
    <property type="molecule type" value="Genomic_DNA"/>
</dbReference>
<dbReference type="AlphaFoldDB" id="N1PZN2"/>
<feature type="region of interest" description="Disordered" evidence="1">
    <location>
        <begin position="404"/>
        <end position="572"/>
    </location>
</feature>
<name>N1PZN2_DOTSN</name>
<organism evidence="2 3">
    <name type="scientific">Dothistroma septosporum (strain NZE10 / CBS 128990)</name>
    <name type="common">Red band needle blight fungus</name>
    <name type="synonym">Mycosphaerella pini</name>
    <dbReference type="NCBI Taxonomy" id="675120"/>
    <lineage>
        <taxon>Eukaryota</taxon>
        <taxon>Fungi</taxon>
        <taxon>Dikarya</taxon>
        <taxon>Ascomycota</taxon>
        <taxon>Pezizomycotina</taxon>
        <taxon>Dothideomycetes</taxon>
        <taxon>Dothideomycetidae</taxon>
        <taxon>Mycosphaerellales</taxon>
        <taxon>Mycosphaerellaceae</taxon>
        <taxon>Dothistroma</taxon>
    </lineage>
</organism>
<feature type="compositionally biased region" description="Pro residues" evidence="1">
    <location>
        <begin position="425"/>
        <end position="435"/>
    </location>
</feature>
<feature type="region of interest" description="Disordered" evidence="1">
    <location>
        <begin position="210"/>
        <end position="384"/>
    </location>
</feature>